<keyword evidence="3" id="KW-1185">Reference proteome</keyword>
<dbReference type="EMBL" id="JBITLE010000002">
    <property type="protein sequence ID" value="MFI7262092.1"/>
    <property type="molecule type" value="Genomic_DNA"/>
</dbReference>
<dbReference type="PRINTS" id="PR00081">
    <property type="entry name" value="GDHRDH"/>
</dbReference>
<dbReference type="RefSeq" id="WP_396756371.1">
    <property type="nucleotide sequence ID" value="NZ_JBITLA010000001.1"/>
</dbReference>
<evidence type="ECO:0000256" key="1">
    <source>
        <dbReference type="ARBA" id="ARBA00006484"/>
    </source>
</evidence>
<comment type="caution">
    <text evidence="2">The sequence shown here is derived from an EMBL/GenBank/DDBJ whole genome shotgun (WGS) entry which is preliminary data.</text>
</comment>
<proteinExistence type="inferred from homology"/>
<sequence length="220" mass="23106">MRRADFARTRTPLVAVTTSSTTPHPAGPVRLTVAAELPGAVGVERDARDDSSAAAGVDRAWTPLDGIDMLVNHAGLGMRTVDPHVMTRPRGFWEVPVDGFRAVVETNLTGYFLVAREVVPRTLAAGGGRVVTVSVNHETMRRAGFVPYGPSRAGRESLSRIMAVELRDSGVTVNLLPPEGATATGMPPADALPREPDGPGAGVMGPRVRWLASGVAASGR</sequence>
<dbReference type="Pfam" id="PF00106">
    <property type="entry name" value="adh_short"/>
    <property type="match status" value="1"/>
</dbReference>
<comment type="similarity">
    <text evidence="1">Belongs to the short-chain dehydrogenases/reductases (SDR) family.</text>
</comment>
<dbReference type="PANTHER" id="PTHR42760">
    <property type="entry name" value="SHORT-CHAIN DEHYDROGENASES/REDUCTASES FAMILY MEMBER"/>
    <property type="match status" value="1"/>
</dbReference>
<dbReference type="Gene3D" id="3.40.50.720">
    <property type="entry name" value="NAD(P)-binding Rossmann-like Domain"/>
    <property type="match status" value="1"/>
</dbReference>
<keyword evidence="2" id="KW-0560">Oxidoreductase</keyword>
<dbReference type="EC" id="1.-.-.-" evidence="2"/>
<dbReference type="InterPro" id="IPR002347">
    <property type="entry name" value="SDR_fam"/>
</dbReference>
<dbReference type="CDD" id="cd05233">
    <property type="entry name" value="SDR_c"/>
    <property type="match status" value="1"/>
</dbReference>
<dbReference type="GO" id="GO:0016491">
    <property type="term" value="F:oxidoreductase activity"/>
    <property type="evidence" value="ECO:0007669"/>
    <property type="project" value="UniProtKB-KW"/>
</dbReference>
<dbReference type="SUPFAM" id="SSF51735">
    <property type="entry name" value="NAD(P)-binding Rossmann-fold domains"/>
    <property type="match status" value="1"/>
</dbReference>
<name>A0ABW7ZIN4_9ACTN</name>
<reference evidence="2 3" key="1">
    <citation type="submission" date="2024-10" db="EMBL/GenBank/DDBJ databases">
        <title>The Natural Products Discovery Center: Release of the First 8490 Sequenced Strains for Exploring Actinobacteria Biosynthetic Diversity.</title>
        <authorList>
            <person name="Kalkreuter E."/>
            <person name="Kautsar S.A."/>
            <person name="Yang D."/>
            <person name="Bader C.D."/>
            <person name="Teijaro C.N."/>
            <person name="Fluegel L."/>
            <person name="Davis C.M."/>
            <person name="Simpson J.R."/>
            <person name="Lauterbach L."/>
            <person name="Steele A.D."/>
            <person name="Gui C."/>
            <person name="Meng S."/>
            <person name="Li G."/>
            <person name="Viehrig K."/>
            <person name="Ye F."/>
            <person name="Su P."/>
            <person name="Kiefer A.F."/>
            <person name="Nichols A."/>
            <person name="Cepeda A.J."/>
            <person name="Yan W."/>
            <person name="Fan B."/>
            <person name="Jiang Y."/>
            <person name="Adhikari A."/>
            <person name="Zheng C.-J."/>
            <person name="Schuster L."/>
            <person name="Cowan T.M."/>
            <person name="Smanski M.J."/>
            <person name="Chevrette M.G."/>
            <person name="De Carvalho L.P.S."/>
            <person name="Shen B."/>
        </authorList>
    </citation>
    <scope>NUCLEOTIDE SEQUENCE [LARGE SCALE GENOMIC DNA]</scope>
    <source>
        <strain evidence="2 3">NPDC049845</strain>
    </source>
</reference>
<evidence type="ECO:0000313" key="3">
    <source>
        <dbReference type="Proteomes" id="UP001612812"/>
    </source>
</evidence>
<evidence type="ECO:0000313" key="2">
    <source>
        <dbReference type="EMBL" id="MFI7262092.1"/>
    </source>
</evidence>
<gene>
    <name evidence="2" type="ORF">ACIBP4_07305</name>
</gene>
<dbReference type="InterPro" id="IPR036291">
    <property type="entry name" value="NAD(P)-bd_dom_sf"/>
</dbReference>
<accession>A0ABW7ZIN4</accession>
<dbReference type="Proteomes" id="UP001612812">
    <property type="component" value="Unassembled WGS sequence"/>
</dbReference>
<protein>
    <submittedName>
        <fullName evidence="2">SDR family oxidoreductase</fullName>
        <ecNumber evidence="2">1.-.-.-</ecNumber>
    </submittedName>
</protein>
<organism evidence="2 3">
    <name type="scientific">Micromonospora maritima</name>
    <dbReference type="NCBI Taxonomy" id="986711"/>
    <lineage>
        <taxon>Bacteria</taxon>
        <taxon>Bacillati</taxon>
        <taxon>Actinomycetota</taxon>
        <taxon>Actinomycetes</taxon>
        <taxon>Micromonosporales</taxon>
        <taxon>Micromonosporaceae</taxon>
        <taxon>Micromonospora</taxon>
    </lineage>
</organism>